<evidence type="ECO:0000313" key="1">
    <source>
        <dbReference type="EMBL" id="EKM33375.1"/>
    </source>
</evidence>
<reference evidence="1 2" key="1">
    <citation type="submission" date="2012-10" db="EMBL/GenBank/DDBJ databases">
        <title>Genome sequence of Vibrio Cholerae HENC-02.</title>
        <authorList>
            <person name="Eppinger M."/>
            <person name="Hasan N.A."/>
            <person name="Sengamalay N."/>
            <person name="Hine E."/>
            <person name="Su Q."/>
            <person name="Daugherty S.C."/>
            <person name="Young S."/>
            <person name="Sadzewicz L."/>
            <person name="Tallon L."/>
            <person name="Cebula T.A."/>
            <person name="Ravel J."/>
            <person name="Colwell R.R."/>
        </authorList>
    </citation>
    <scope>NUCLEOTIDE SEQUENCE [LARGE SCALE GENOMIC DNA]</scope>
    <source>
        <strain evidence="1 2">HENC-02</strain>
    </source>
</reference>
<dbReference type="Proteomes" id="UP000008367">
    <property type="component" value="Unassembled WGS sequence"/>
</dbReference>
<feature type="non-terminal residue" evidence="1">
    <location>
        <position position="1"/>
    </location>
</feature>
<feature type="non-terminal residue" evidence="1">
    <location>
        <position position="119"/>
    </location>
</feature>
<dbReference type="AlphaFoldDB" id="A0A454D423"/>
<comment type="caution">
    <text evidence="1">The sequence shown here is derived from an EMBL/GenBank/DDBJ whole genome shotgun (WGS) entry which is preliminary data.</text>
</comment>
<proteinExistence type="predicted"/>
<sequence>NEVVLEIGDVIPESTEVRYALTEDFFDEQSFDSQDLLDEFDKDFIADSVDVNGLSFFGGTIDNNGDFINNAQIKVDFANQQVGLVVVSPGETGQGDEISTSEFIAIELDEGLEAEEARL</sequence>
<organism evidence="1 2">
    <name type="scientific">Vibrio harveyi</name>
    <name type="common">Beneckea harveyi</name>
    <dbReference type="NCBI Taxonomy" id="669"/>
    <lineage>
        <taxon>Bacteria</taxon>
        <taxon>Pseudomonadati</taxon>
        <taxon>Pseudomonadota</taxon>
        <taxon>Gammaproteobacteria</taxon>
        <taxon>Vibrionales</taxon>
        <taxon>Vibrionaceae</taxon>
        <taxon>Vibrio</taxon>
    </lineage>
</organism>
<protein>
    <submittedName>
        <fullName evidence="1">Type I secretion target ggxgxdxxx repeat domain protein</fullName>
    </submittedName>
</protein>
<accession>A0A454D423</accession>
<evidence type="ECO:0000313" key="2">
    <source>
        <dbReference type="Proteomes" id="UP000008367"/>
    </source>
</evidence>
<name>A0A454D423_VIBHA</name>
<gene>
    <name evidence="1" type="ORF">VCHENC02_1164</name>
</gene>
<dbReference type="EMBL" id="AJSR01000313">
    <property type="protein sequence ID" value="EKM33375.1"/>
    <property type="molecule type" value="Genomic_DNA"/>
</dbReference>